<dbReference type="Pfam" id="PF12331">
    <property type="entry name" value="Rad26-like_helical_rpts"/>
    <property type="match status" value="1"/>
</dbReference>
<dbReference type="InterPro" id="IPR048379">
    <property type="entry name" value="Rad26-like_C"/>
</dbReference>
<feature type="region of interest" description="Disordered" evidence="2">
    <location>
        <begin position="1"/>
        <end position="51"/>
    </location>
</feature>
<feature type="domain" description="Rad26-like C-terminal" evidence="4">
    <location>
        <begin position="728"/>
        <end position="790"/>
    </location>
</feature>
<evidence type="ECO:0000256" key="2">
    <source>
        <dbReference type="SAM" id="MobiDB-lite"/>
    </source>
</evidence>
<evidence type="ECO:0000313" key="6">
    <source>
        <dbReference type="EMBL" id="KAA6407084.1"/>
    </source>
</evidence>
<dbReference type="Pfam" id="PF21048">
    <property type="entry name" value="Rad26-like_N"/>
    <property type="match status" value="1"/>
</dbReference>
<dbReference type="InterPro" id="IPR022093">
    <property type="entry name" value="Rad26-like_helical"/>
</dbReference>
<sequence length="810" mass="90458">MADTDEDDGYSDDDLDALAPDAFLELQQDALRSTQRPNSHTQGSIHRPGVLGLTEGFGHVSIRQQNATGHEYPVHPSSDYGDLDEEMLDGEILDAGTQRAITGQRGNALAPRLVSENKQREQWRQQRYGDPVPAHFVQKLQDHQSIPQRLAAHGARVQASASRDDRVMEIDDEAQAMHEESEEVGNVEQNEDLQLYVEKLVRERDTLQQELETANSNALSKAGEIAIIRANHVKIVKEYEKKSSELQKIHAGEAARQRVEIEKARAEKERVATEIEFLKRDLFEETERVRNLTKNAKAGGVKPPVSKTAGNDIVTTPKKVMVLPYRDGFDDDEIMVVSPSKAASKSKAVTPKAGAKRKRKPTEDSPAQPLHLSQPKRDDGPRPTDSLRQSPSDAVEHLQPIPKTEDTRFEFTQQILNHRLHRGHKRSFQVLANYVFPSNADKPLSTLLLDEISLLGLKQNVADFPAAVGHIVISLWSQCIKEEFYKPLELLIDLVKFILVLSTASTASHLIDEVVPLAQITADINAIPRHKLQPSSQLKEEISTNECLQILYLVACGCMRDVEDMIRFWRFMRFDFILMILGVKQPLDDIQLMLSLLRTSVLENSFATIVSVDAHNQRACEKHVINNMTLLLIDVPRVAEGQHPYDAIEVAELRLQVLDLMDKMCDTKHGGEALAVDPYAIGRLVRVMNDELDALYDYTYDHDFKADLVNHATRLLFHLISAYKTLVNMRTRLAAIPGGSHKHLIALTRLAFSEGTFFERGIEDEVVECAHLMLEEAVTPEEGEALLEAFSSAGVEGVECGEGVGGGVGC</sequence>
<keyword evidence="1" id="KW-0175">Coiled coil</keyword>
<comment type="caution">
    <text evidence="6">The sequence shown here is derived from an EMBL/GenBank/DDBJ whole genome shotgun (WGS) entry which is preliminary data.</text>
</comment>
<reference evidence="6 7" key="1">
    <citation type="submission" date="2019-09" db="EMBL/GenBank/DDBJ databases">
        <title>The hologenome of the rock-dwelling lichen Lasallia pustulata.</title>
        <authorList>
            <person name="Greshake Tzovaras B."/>
            <person name="Segers F."/>
            <person name="Bicker A."/>
            <person name="Dal Grande F."/>
            <person name="Otte J."/>
            <person name="Hankeln T."/>
            <person name="Schmitt I."/>
            <person name="Ebersberger I."/>
        </authorList>
    </citation>
    <scope>NUCLEOTIDE SEQUENCE [LARGE SCALE GENOMIC DNA]</scope>
    <source>
        <strain evidence="6">A1-1</strain>
    </source>
</reference>
<dbReference type="AlphaFoldDB" id="A0A5M8PDV7"/>
<feature type="coiled-coil region" evidence="1">
    <location>
        <begin position="190"/>
        <end position="217"/>
    </location>
</feature>
<gene>
    <name evidence="6" type="ORF">FRX48_09150</name>
</gene>
<dbReference type="Proteomes" id="UP000324767">
    <property type="component" value="Unassembled WGS sequence"/>
</dbReference>
<feature type="compositionally biased region" description="Low complexity" evidence="2">
    <location>
        <begin position="339"/>
        <end position="353"/>
    </location>
</feature>
<name>A0A5M8PDV7_9LECA</name>
<feature type="region of interest" description="Disordered" evidence="2">
    <location>
        <begin position="339"/>
        <end position="403"/>
    </location>
</feature>
<evidence type="ECO:0000313" key="7">
    <source>
        <dbReference type="Proteomes" id="UP000324767"/>
    </source>
</evidence>
<dbReference type="OrthoDB" id="5245063at2759"/>
<feature type="coiled-coil region" evidence="1">
    <location>
        <begin position="249"/>
        <end position="295"/>
    </location>
</feature>
<feature type="domain" description="Rad26-like helical repeats" evidence="3">
    <location>
        <begin position="517"/>
        <end position="720"/>
    </location>
</feature>
<proteinExistence type="predicted"/>
<dbReference type="InterPro" id="IPR048380">
    <property type="entry name" value="Rad26-like_N"/>
</dbReference>
<accession>A0A5M8PDV7</accession>
<protein>
    <recommendedName>
        <fullName evidence="8">DNA repair protein Rad26</fullName>
    </recommendedName>
</protein>
<feature type="domain" description="Rad26-like N-terminal" evidence="5">
    <location>
        <begin position="411"/>
        <end position="459"/>
    </location>
</feature>
<dbReference type="Pfam" id="PF21046">
    <property type="entry name" value="Rad26-like_C"/>
    <property type="match status" value="1"/>
</dbReference>
<dbReference type="EMBL" id="VXIT01000020">
    <property type="protein sequence ID" value="KAA6407084.1"/>
    <property type="molecule type" value="Genomic_DNA"/>
</dbReference>
<evidence type="ECO:0008006" key="8">
    <source>
        <dbReference type="Google" id="ProtNLM"/>
    </source>
</evidence>
<feature type="compositionally biased region" description="Polar residues" evidence="2">
    <location>
        <begin position="30"/>
        <end position="44"/>
    </location>
</feature>
<evidence type="ECO:0000256" key="1">
    <source>
        <dbReference type="SAM" id="Coils"/>
    </source>
</evidence>
<organism evidence="6 7">
    <name type="scientific">Lasallia pustulata</name>
    <dbReference type="NCBI Taxonomy" id="136370"/>
    <lineage>
        <taxon>Eukaryota</taxon>
        <taxon>Fungi</taxon>
        <taxon>Dikarya</taxon>
        <taxon>Ascomycota</taxon>
        <taxon>Pezizomycotina</taxon>
        <taxon>Lecanoromycetes</taxon>
        <taxon>OSLEUM clade</taxon>
        <taxon>Umbilicariomycetidae</taxon>
        <taxon>Umbilicariales</taxon>
        <taxon>Umbilicariaceae</taxon>
        <taxon>Lasallia</taxon>
    </lineage>
</organism>
<feature type="compositionally biased region" description="Acidic residues" evidence="2">
    <location>
        <begin position="1"/>
        <end position="16"/>
    </location>
</feature>
<evidence type="ECO:0000259" key="5">
    <source>
        <dbReference type="Pfam" id="PF21048"/>
    </source>
</evidence>
<evidence type="ECO:0000259" key="3">
    <source>
        <dbReference type="Pfam" id="PF12331"/>
    </source>
</evidence>
<evidence type="ECO:0000259" key="4">
    <source>
        <dbReference type="Pfam" id="PF21046"/>
    </source>
</evidence>